<dbReference type="SUPFAM" id="SSF53756">
    <property type="entry name" value="UDP-Glycosyltransferase/glycogen phosphorylase"/>
    <property type="match status" value="1"/>
</dbReference>
<organism evidence="4 5">
    <name type="scientific">Roseivivax sediminis</name>
    <dbReference type="NCBI Taxonomy" id="936889"/>
    <lineage>
        <taxon>Bacteria</taxon>
        <taxon>Pseudomonadati</taxon>
        <taxon>Pseudomonadota</taxon>
        <taxon>Alphaproteobacteria</taxon>
        <taxon>Rhodobacterales</taxon>
        <taxon>Roseobacteraceae</taxon>
        <taxon>Roseivivax</taxon>
    </lineage>
</organism>
<dbReference type="Gene3D" id="3.40.50.2000">
    <property type="entry name" value="Glycogen Phosphorylase B"/>
    <property type="match status" value="1"/>
</dbReference>
<name>A0A1I1UJ71_9RHOB</name>
<dbReference type="RefSeq" id="WP_149754681.1">
    <property type="nucleotide sequence ID" value="NZ_FOMS01000002.1"/>
</dbReference>
<accession>A0A1I1UJ71</accession>
<feature type="domain" description="Spore protein YkvP/CgeB glycosyl transferase-like" evidence="3">
    <location>
        <begin position="194"/>
        <end position="315"/>
    </location>
</feature>
<evidence type="ECO:0000313" key="5">
    <source>
        <dbReference type="Proteomes" id="UP000325289"/>
    </source>
</evidence>
<dbReference type="GO" id="GO:0016757">
    <property type="term" value="F:glycosyltransferase activity"/>
    <property type="evidence" value="ECO:0007669"/>
    <property type="project" value="UniProtKB-KW"/>
</dbReference>
<dbReference type="Pfam" id="PF13524">
    <property type="entry name" value="Glyco_trans_1_2"/>
    <property type="match status" value="1"/>
</dbReference>
<evidence type="ECO:0000256" key="1">
    <source>
        <dbReference type="ARBA" id="ARBA00022676"/>
    </source>
</evidence>
<dbReference type="AlphaFoldDB" id="A0A1I1UJ71"/>
<sequence length="970" mass="107638">MTGIGSHSGLVVLNSNTHTRNIHITKMILDAAREMLGRDRVHYATYDNVIATCRAEEAPLLLVIDGQRLNTAVLRAARLHTRTMALWLFDDPYNMSENVTNARIFDHVFTNEPVAVPQYDGEAHFLPLGGEVHPGGVPDESRKSYDVFFCGSAWPNRVVQLNRLLTLCPDLDWRISLTYNPHLPPFPLNLPESAYLRTLAFDDMLEMSARSRVTLDLNRAFGGTDRSAEALSATYPGPRVFELAGRGAFQLSVNTPGLRDAFDDKEVPSCDGVTDLAHTLRKWIADPEGRAAAAGRAQAKVAAKHTYVHRLTSIFDVCTKGDTAPATAGQAPTGLAPAKAPAAPARRQKILFVVHNIRGDNAFGGLELHQEIVARYLSANYDIYFFWAHPSEKGRDVVLLDKDYNTLDSRETPVSDTSVLLQHNAFERFFSEMLQKYDIDLTHFFHFREVPPSLAAVSRALGVPYTVSLHDYYMIFRNFTLADGDGNFMGEKIDCLNEMERLTAKIWDVSPGAYMRRHSVFFSVLQGAETIIHISDAGRKIFETAFPGLEDHPSVRIHHAPLPSANYKVFRSGAKRRPLTSEPSFVLLGNMAAHKGGPYLIKALEALKEFKGHLHFHGSMNKDIETRVKRAVGDRATFHGRYAPGSLDLTAYDFSLHLSTWPETYCQTLSEAWAMGVVPIVTDIGALGERVVHMKNGVKVNPQNPSSLAAVFDYIAKSPQSFEHLRDIPTEGLFMDPPRAAAQYEKAFADVLVRTSGNRARPMPEIAPAPVTVDVLGRAARRDIWTRTGATPPQEPVRPVAVRGPYWTDHEAARLSMVETLRGNVDRIDLAKNATTPARIDGHDGLDHEEDVFVDDTLNIRGWIKFDELPVEIADPAKARPVVALQSEGSDMWALFEARTEKRGDLAEYFGEEATEWGLFSVAHIANPNQDLSGRVRIGVGLLTPEGRVVALTALRTVTGHMTKRPANRK</sequence>
<evidence type="ECO:0000256" key="2">
    <source>
        <dbReference type="ARBA" id="ARBA00022679"/>
    </source>
</evidence>
<keyword evidence="2 4" id="KW-0808">Transferase</keyword>
<dbReference type="InterPro" id="IPR055259">
    <property type="entry name" value="YkvP/CgeB_Glyco_trans-like"/>
</dbReference>
<dbReference type="PANTHER" id="PTHR12526:SF510">
    <property type="entry name" value="D-INOSITOL 3-PHOSPHATE GLYCOSYLTRANSFERASE"/>
    <property type="match status" value="1"/>
</dbReference>
<evidence type="ECO:0000313" key="4">
    <source>
        <dbReference type="EMBL" id="SFD68793.1"/>
    </source>
</evidence>
<keyword evidence="1" id="KW-0328">Glycosyltransferase</keyword>
<dbReference type="Proteomes" id="UP000325289">
    <property type="component" value="Unassembled WGS sequence"/>
</dbReference>
<protein>
    <submittedName>
        <fullName evidence="4">Glycosyltransferase involved in cell wall bisynthesis</fullName>
    </submittedName>
</protein>
<dbReference type="PANTHER" id="PTHR12526">
    <property type="entry name" value="GLYCOSYLTRANSFERASE"/>
    <property type="match status" value="1"/>
</dbReference>
<reference evidence="4 5" key="1">
    <citation type="submission" date="2016-10" db="EMBL/GenBank/DDBJ databases">
        <authorList>
            <person name="Varghese N."/>
            <person name="Submissions S."/>
        </authorList>
    </citation>
    <scope>NUCLEOTIDE SEQUENCE [LARGE SCALE GENOMIC DNA]</scope>
    <source>
        <strain evidence="5">YIM D21,KCTC 23444,ACCC 10710</strain>
    </source>
</reference>
<evidence type="ECO:0000259" key="3">
    <source>
        <dbReference type="Pfam" id="PF13524"/>
    </source>
</evidence>
<gene>
    <name evidence="4" type="ORF">SAMN04515678_102291</name>
</gene>
<keyword evidence="5" id="KW-1185">Reference proteome</keyword>
<dbReference type="Pfam" id="PF13692">
    <property type="entry name" value="Glyco_trans_1_4"/>
    <property type="match status" value="1"/>
</dbReference>
<proteinExistence type="predicted"/>
<dbReference type="EMBL" id="FOMS01000002">
    <property type="protein sequence ID" value="SFD68793.1"/>
    <property type="molecule type" value="Genomic_DNA"/>
</dbReference>
<dbReference type="OrthoDB" id="9771846at2"/>